<gene>
    <name evidence="1" type="ORF">LCI18_003464</name>
</gene>
<evidence type="ECO:0000313" key="2">
    <source>
        <dbReference type="Proteomes" id="UP000830768"/>
    </source>
</evidence>
<proteinExistence type="predicted"/>
<evidence type="ECO:0000313" key="1">
    <source>
        <dbReference type="EMBL" id="UPK92529.1"/>
    </source>
</evidence>
<dbReference type="Proteomes" id="UP000830768">
    <property type="component" value="Chromosome 3"/>
</dbReference>
<accession>A0ACD3YU97</accession>
<dbReference type="EMBL" id="CP090032">
    <property type="protein sequence ID" value="UPK92529.1"/>
    <property type="molecule type" value="Genomic_DNA"/>
</dbReference>
<sequence>MSSPIQNKVLSDNDDGSGSCWTDDGYLLSWTDEITEEEINEMFGVTAKTHDAHIANDANNSIGTNTNTNETDSAEITNKVIDGKLHYWEPSGRFRPVEVTPEVLKQWVKDECRDTRKKDEWIKLLMEAPLDPN</sequence>
<keyword evidence="2" id="KW-1185">Reference proteome</keyword>
<name>A0ACD3YU97_FUSSC</name>
<organism evidence="1 2">
    <name type="scientific">Fusarium solani subsp. cucurbitae</name>
    <name type="common">Neocosmosporum cucurbitae</name>
    <dbReference type="NCBI Taxonomy" id="2747967"/>
    <lineage>
        <taxon>Eukaryota</taxon>
        <taxon>Fungi</taxon>
        <taxon>Dikarya</taxon>
        <taxon>Ascomycota</taxon>
        <taxon>Pezizomycotina</taxon>
        <taxon>Sordariomycetes</taxon>
        <taxon>Hypocreomycetidae</taxon>
        <taxon>Hypocreales</taxon>
        <taxon>Nectriaceae</taxon>
        <taxon>Fusarium</taxon>
        <taxon>Fusarium solani species complex</taxon>
    </lineage>
</organism>
<protein>
    <submittedName>
        <fullName evidence="1">Uncharacterized protein</fullName>
    </submittedName>
</protein>
<reference evidence="1" key="1">
    <citation type="submission" date="2021-11" db="EMBL/GenBank/DDBJ databases">
        <title>Fusarium solani-melongenae Genome sequencing and assembly.</title>
        <authorList>
            <person name="Xie S."/>
            <person name="Huang L."/>
            <person name="Zhang X."/>
        </authorList>
    </citation>
    <scope>NUCLEOTIDE SEQUENCE</scope>
    <source>
        <strain evidence="1">CRI 24-3</strain>
    </source>
</reference>